<sequence length="377" mass="41700">MNRDDMAATDQLPKGWWIYKGVGTVTERQVRLAENRPPWRSFKGEPDPGYTPPSTSKAAWHETHRRGAGYVPEGEEKDAVNTALYLRRPLLITGKPGVGKSTLAHSIAADLELGPVLHWPITSRSSLRDGLYQYDAIGRLHDANLRHFDAAAARTNKRPPAARRQSASAAVPVPAVGAPGGPIAPYLRLGPLGTALVAQELPRVLLVDEIDKSDIDLPGDLLTVFEEGSFEIPELARIAARQRRVKIGTQDDPEPQVEIERGRIQCLAFPIVVLTSNGERDFPPPFLRRCIRLNLQPPSRGKLNQIVRQRLALDKEADDAPYRDLIEAFIERRAEGDLATDQLLNAVQLRLSGAWTDDGDRDEFLDTVLQRLTGPLA</sequence>
<accession>A0ABZ1JDC8</accession>
<proteinExistence type="predicted"/>
<dbReference type="Proteomes" id="UP001432166">
    <property type="component" value="Chromosome"/>
</dbReference>
<feature type="domain" description="AAA+ ATPase" evidence="2">
    <location>
        <begin position="86"/>
        <end position="298"/>
    </location>
</feature>
<dbReference type="InterPro" id="IPR011704">
    <property type="entry name" value="ATPase_dyneun-rel_AAA"/>
</dbReference>
<evidence type="ECO:0000313" key="4">
    <source>
        <dbReference type="Proteomes" id="UP001432166"/>
    </source>
</evidence>
<dbReference type="SUPFAM" id="SSF52540">
    <property type="entry name" value="P-loop containing nucleoside triphosphate hydrolases"/>
    <property type="match status" value="1"/>
</dbReference>
<keyword evidence="4" id="KW-1185">Reference proteome</keyword>
<name>A0ABZ1JDC8_9ACTN</name>
<evidence type="ECO:0000256" key="1">
    <source>
        <dbReference type="SAM" id="MobiDB-lite"/>
    </source>
</evidence>
<dbReference type="InterPro" id="IPR027417">
    <property type="entry name" value="P-loop_NTPase"/>
</dbReference>
<dbReference type="InterPro" id="IPR003593">
    <property type="entry name" value="AAA+_ATPase"/>
</dbReference>
<gene>
    <name evidence="3" type="ORF">OG288_06660</name>
</gene>
<organism evidence="3 4">
    <name type="scientific">Streptomyces tauricus</name>
    <dbReference type="NCBI Taxonomy" id="68274"/>
    <lineage>
        <taxon>Bacteria</taxon>
        <taxon>Bacillati</taxon>
        <taxon>Actinomycetota</taxon>
        <taxon>Actinomycetes</taxon>
        <taxon>Kitasatosporales</taxon>
        <taxon>Streptomycetaceae</taxon>
        <taxon>Streptomyces</taxon>
        <taxon>Streptomyces aurantiacus group</taxon>
    </lineage>
</organism>
<dbReference type="Gene3D" id="3.40.50.300">
    <property type="entry name" value="P-loop containing nucleotide triphosphate hydrolases"/>
    <property type="match status" value="1"/>
</dbReference>
<evidence type="ECO:0000313" key="3">
    <source>
        <dbReference type="EMBL" id="WTP48009.1"/>
    </source>
</evidence>
<reference evidence="3" key="1">
    <citation type="submission" date="2022-10" db="EMBL/GenBank/DDBJ databases">
        <title>The complete genomes of actinobacterial strains from the NBC collection.</title>
        <authorList>
            <person name="Joergensen T.S."/>
            <person name="Alvarez Arevalo M."/>
            <person name="Sterndorff E.B."/>
            <person name="Faurdal D."/>
            <person name="Vuksanovic O."/>
            <person name="Mourched A.-S."/>
            <person name="Charusanti P."/>
            <person name="Shaw S."/>
            <person name="Blin K."/>
            <person name="Weber T."/>
        </authorList>
    </citation>
    <scope>NUCLEOTIDE SEQUENCE</scope>
    <source>
        <strain evidence="3">NBC_00189</strain>
    </source>
</reference>
<dbReference type="Pfam" id="PF07728">
    <property type="entry name" value="AAA_5"/>
    <property type="match status" value="1"/>
</dbReference>
<dbReference type="RefSeq" id="WP_328936933.1">
    <property type="nucleotide sequence ID" value="NZ_CP108133.1"/>
</dbReference>
<dbReference type="EMBL" id="CP108133">
    <property type="protein sequence ID" value="WTP48009.1"/>
    <property type="molecule type" value="Genomic_DNA"/>
</dbReference>
<dbReference type="SMART" id="SM00382">
    <property type="entry name" value="AAA"/>
    <property type="match status" value="1"/>
</dbReference>
<protein>
    <submittedName>
        <fullName evidence="3">MoxR family ATPase</fullName>
    </submittedName>
</protein>
<evidence type="ECO:0000259" key="2">
    <source>
        <dbReference type="SMART" id="SM00382"/>
    </source>
</evidence>
<feature type="region of interest" description="Disordered" evidence="1">
    <location>
        <begin position="36"/>
        <end position="62"/>
    </location>
</feature>